<evidence type="ECO:0000313" key="3">
    <source>
        <dbReference type="Proteomes" id="UP000282195"/>
    </source>
</evidence>
<reference evidence="2 3" key="1">
    <citation type="submission" date="2018-10" db="EMBL/GenBank/DDBJ databases">
        <title>Rhizobium etli, R. leguminosarum and a new Rhizobium genospecies from Phaseolus dumosus.</title>
        <authorList>
            <person name="Ramirez-Puebla S.T."/>
            <person name="Rogel-Hernandez M.A."/>
            <person name="Guerrero G."/>
            <person name="Ormeno-Orrillo E."/>
            <person name="Martinez-Romero J.C."/>
            <person name="Negrete-Yankelevich S."/>
            <person name="Martinez-Romero E."/>
        </authorList>
    </citation>
    <scope>NUCLEOTIDE SEQUENCE [LARGE SCALE GENOMIC DNA]</scope>
    <source>
        <strain evidence="2 3">CCGE525</strain>
    </source>
</reference>
<protein>
    <submittedName>
        <fullName evidence="2">Uncharacterized protein</fullName>
    </submittedName>
</protein>
<feature type="chain" id="PRO_5017411517" evidence="1">
    <location>
        <begin position="22"/>
        <end position="96"/>
    </location>
</feature>
<dbReference type="EMBL" id="CP032694">
    <property type="protein sequence ID" value="AYG60917.1"/>
    <property type="molecule type" value="Genomic_DNA"/>
</dbReference>
<sequence>MVTRLVLVTFLLMSGSMMVMAQTQVPAPEKQPDTPKPKPADCKPKDYLCLIISNKNGTFTPGAGITAAERRDNLGLDKYDLNKKLETHIDRSPGVM</sequence>
<accession>A0A387FT63</accession>
<evidence type="ECO:0000313" key="2">
    <source>
        <dbReference type="EMBL" id="AYG60917.1"/>
    </source>
</evidence>
<dbReference type="RefSeq" id="WP_120705883.1">
    <property type="nucleotide sequence ID" value="NZ_CP032694.1"/>
</dbReference>
<proteinExistence type="predicted"/>
<gene>
    <name evidence="2" type="ORF">CCGE525_20445</name>
</gene>
<organism evidence="2 3">
    <name type="scientific">Rhizobium jaguaris</name>
    <dbReference type="NCBI Taxonomy" id="1312183"/>
    <lineage>
        <taxon>Bacteria</taxon>
        <taxon>Pseudomonadati</taxon>
        <taxon>Pseudomonadota</taxon>
        <taxon>Alphaproteobacteria</taxon>
        <taxon>Hyphomicrobiales</taxon>
        <taxon>Rhizobiaceae</taxon>
        <taxon>Rhizobium/Agrobacterium group</taxon>
        <taxon>Rhizobium</taxon>
    </lineage>
</organism>
<feature type="signal peptide" evidence="1">
    <location>
        <begin position="1"/>
        <end position="21"/>
    </location>
</feature>
<keyword evidence="1" id="KW-0732">Signal</keyword>
<name>A0A387FT63_9HYPH</name>
<dbReference type="KEGG" id="rjg:CCGE525_20445"/>
<evidence type="ECO:0000256" key="1">
    <source>
        <dbReference type="SAM" id="SignalP"/>
    </source>
</evidence>
<dbReference type="Proteomes" id="UP000282195">
    <property type="component" value="Chromosome"/>
</dbReference>
<keyword evidence="3" id="KW-1185">Reference proteome</keyword>
<dbReference type="AlphaFoldDB" id="A0A387FT63"/>